<dbReference type="SUPFAM" id="SSF47459">
    <property type="entry name" value="HLH, helix-loop-helix DNA-binding domain"/>
    <property type="match status" value="1"/>
</dbReference>
<dbReference type="PANTHER" id="PTHR46266">
    <property type="entry name" value="TRANSCRIPTION FACTOR TT8"/>
    <property type="match status" value="1"/>
</dbReference>
<evidence type="ECO:0000256" key="1">
    <source>
        <dbReference type="ARBA" id="ARBA00004123"/>
    </source>
</evidence>
<dbReference type="GO" id="GO:0046983">
    <property type="term" value="F:protein dimerization activity"/>
    <property type="evidence" value="ECO:0007669"/>
    <property type="project" value="InterPro"/>
</dbReference>
<comment type="subcellular location">
    <subcellularLocation>
        <location evidence="1">Nucleus</location>
    </subcellularLocation>
</comment>
<dbReference type="InterPro" id="IPR011598">
    <property type="entry name" value="bHLH_dom"/>
</dbReference>
<sequence length="598" mass="66584">MADDSPFKRRDEILKSQLAAAVRSVHWSYAIFWSPSSMESRVLQWGDGYYNGGIKTRRTILSMDLKSDDQTVSQRSDQLRELYQSLLSASNNSKSNQIRRPLAALSPEDLTNVEWFYLVCMSFVFNVGQGLPGKCLASGQPIWLYDAHLVDTSVFSRSLLAKSAGVKTVMCFPFLDGVIELGVTQLVEEDLNIIQHVRSFLENSCVTVDAFLPSLLQGEDTELLSPTQSGSSGGVDLIQPLSDLLLFQGLSGVIPDDQLSNCLHTSMASSDCVSQAVANPENLPPDPKPELQYVNKDRVQNSNLQGRNGRSDYLIGEDMHYQNVLSSLFKKSDHGFLQQSDRNLDKKSNFVCWTKGGDQNDRLSEGMSQYMLKKILFEVPLMHCAHLAEPKEGSARKEESCKQDALNTNHVLAERRRREKVNERFSTLRSLIPSVSKADKISILDDTIAYLKELERRVEDLESCQKSPSVDTRKKRKTVDAEEGISDNYGSDINEGAKKKTRKAKEMKGVQQATRDSVVDNTITVSMADKETLIDISCPWRETLLLQIIDAMSSLHLNSQSVHSSTVDGTLSLKIQSKGTSVSAGVITQTLLRVIKNS</sequence>
<evidence type="ECO:0000313" key="8">
    <source>
        <dbReference type="EMBL" id="BCU83572.1"/>
    </source>
</evidence>
<dbReference type="EMBL" id="LC626592">
    <property type="protein sequence ID" value="BCU83573.1"/>
    <property type="molecule type" value="mRNA"/>
</dbReference>
<keyword evidence="3" id="KW-0010">Activator</keyword>
<name>A0A8D5UHL4_DIACA</name>
<dbReference type="Pfam" id="PF00010">
    <property type="entry name" value="HLH"/>
    <property type="match status" value="1"/>
</dbReference>
<dbReference type="SMART" id="SM00353">
    <property type="entry name" value="HLH"/>
    <property type="match status" value="1"/>
</dbReference>
<keyword evidence="4" id="KW-0804">Transcription</keyword>
<reference evidence="8" key="1">
    <citation type="submission" date="2021-04" db="EMBL/GenBank/DDBJ databases">
        <title>Localized repression of two bHLH genes are involved in the formation of white margins and white abaxial surface in petals of carnation through the absence of synthesis of anthocyanins.</title>
        <authorList>
            <person name="Deguchi A."/>
            <person name="Tatsuzawa F."/>
            <person name="Ishii K."/>
            <person name="Abe T."/>
            <person name="Miyoshi K."/>
        </authorList>
    </citation>
    <scope>NUCLEOTIDE SEQUENCE</scope>
</reference>
<dbReference type="PROSITE" id="PS50888">
    <property type="entry name" value="BHLH"/>
    <property type="match status" value="1"/>
</dbReference>
<dbReference type="InterPro" id="IPR036638">
    <property type="entry name" value="HLH_DNA-bd_sf"/>
</dbReference>
<evidence type="ECO:0000256" key="6">
    <source>
        <dbReference type="SAM" id="MobiDB-lite"/>
    </source>
</evidence>
<evidence type="ECO:0000256" key="2">
    <source>
        <dbReference type="ARBA" id="ARBA00023015"/>
    </source>
</evidence>
<dbReference type="InterPro" id="IPR025610">
    <property type="entry name" value="MYC/MYB_N"/>
</dbReference>
<dbReference type="Gene3D" id="4.10.280.10">
    <property type="entry name" value="Helix-loop-helix DNA-binding domain"/>
    <property type="match status" value="1"/>
</dbReference>
<dbReference type="GO" id="GO:0080090">
    <property type="term" value="P:regulation of primary metabolic process"/>
    <property type="evidence" value="ECO:0007669"/>
    <property type="project" value="UniProtKB-ARBA"/>
</dbReference>
<dbReference type="PANTHER" id="PTHR46266:SF3">
    <property type="entry name" value="TRANSCRIPTION FACTOR EGL1"/>
    <property type="match status" value="1"/>
</dbReference>
<evidence type="ECO:0000256" key="4">
    <source>
        <dbReference type="ARBA" id="ARBA00023163"/>
    </source>
</evidence>
<gene>
    <name evidence="8" type="primary">DcbHLH1</name>
</gene>
<dbReference type="EMBL" id="LC626593">
    <property type="protein sequence ID" value="BCU83574.1"/>
    <property type="molecule type" value="mRNA"/>
</dbReference>
<dbReference type="Pfam" id="PF14215">
    <property type="entry name" value="bHLH-MYC_N"/>
    <property type="match status" value="1"/>
</dbReference>
<proteinExistence type="evidence at transcript level"/>
<dbReference type="AlphaFoldDB" id="A0A8D5UHL4"/>
<accession>A0A8D5UHL4</accession>
<organism evidence="8">
    <name type="scientific">Dianthus caryophyllus</name>
    <name type="common">Carnation</name>
    <name type="synonym">Clove pink</name>
    <dbReference type="NCBI Taxonomy" id="3570"/>
    <lineage>
        <taxon>Eukaryota</taxon>
        <taxon>Viridiplantae</taxon>
        <taxon>Streptophyta</taxon>
        <taxon>Embryophyta</taxon>
        <taxon>Tracheophyta</taxon>
        <taxon>Spermatophyta</taxon>
        <taxon>Magnoliopsida</taxon>
        <taxon>eudicotyledons</taxon>
        <taxon>Gunneridae</taxon>
        <taxon>Pentapetalae</taxon>
        <taxon>Caryophyllales</taxon>
        <taxon>Caryophyllaceae</taxon>
        <taxon>Caryophylleae</taxon>
        <taxon>Dianthus</taxon>
    </lineage>
</organism>
<feature type="domain" description="BHLH" evidence="7">
    <location>
        <begin position="405"/>
        <end position="454"/>
    </location>
</feature>
<keyword evidence="2" id="KW-0805">Transcription regulation</keyword>
<evidence type="ECO:0000256" key="3">
    <source>
        <dbReference type="ARBA" id="ARBA00023159"/>
    </source>
</evidence>
<evidence type="ECO:0000256" key="5">
    <source>
        <dbReference type="ARBA" id="ARBA00023242"/>
    </source>
</evidence>
<keyword evidence="5" id="KW-0539">Nucleus</keyword>
<feature type="region of interest" description="Disordered" evidence="6">
    <location>
        <begin position="465"/>
        <end position="509"/>
    </location>
</feature>
<dbReference type="Pfam" id="PF22754">
    <property type="entry name" value="bHLH-TF_ACT-like_plant"/>
    <property type="match status" value="1"/>
</dbReference>
<evidence type="ECO:0000259" key="7">
    <source>
        <dbReference type="PROSITE" id="PS50888"/>
    </source>
</evidence>
<dbReference type="EMBL" id="LC626591">
    <property type="protein sequence ID" value="BCU83572.1"/>
    <property type="molecule type" value="mRNA"/>
</dbReference>
<protein>
    <submittedName>
        <fullName evidence="8">Basic helix-loop-helix transcription factor</fullName>
    </submittedName>
</protein>
<dbReference type="GO" id="GO:0005634">
    <property type="term" value="C:nucleus"/>
    <property type="evidence" value="ECO:0007669"/>
    <property type="project" value="UniProtKB-SubCell"/>
</dbReference>
<dbReference type="InterPro" id="IPR054502">
    <property type="entry name" value="bHLH-TF_ACT-like_plant"/>
</dbReference>